<dbReference type="Pfam" id="PF13715">
    <property type="entry name" value="CarbopepD_reg_2"/>
    <property type="match status" value="1"/>
</dbReference>
<gene>
    <name evidence="11" type="ORF">GO816_06155</name>
</gene>
<feature type="chain" id="PRO_5026351906" evidence="9">
    <location>
        <begin position="23"/>
        <end position="1036"/>
    </location>
</feature>
<dbReference type="PANTHER" id="PTHR30069:SF29">
    <property type="entry name" value="HEMOGLOBIN AND HEMOGLOBIN-HAPTOGLOBIN-BINDING PROTEIN 1-RELATED"/>
    <property type="match status" value="1"/>
</dbReference>
<dbReference type="Gene3D" id="2.40.170.20">
    <property type="entry name" value="TonB-dependent receptor, beta-barrel domain"/>
    <property type="match status" value="1"/>
</dbReference>
<dbReference type="InterPro" id="IPR039426">
    <property type="entry name" value="TonB-dep_rcpt-like"/>
</dbReference>
<dbReference type="Gene3D" id="2.60.40.1120">
    <property type="entry name" value="Carboxypeptidase-like, regulatory domain"/>
    <property type="match status" value="1"/>
</dbReference>
<evidence type="ECO:0000256" key="8">
    <source>
        <dbReference type="PROSITE-ProRule" id="PRU01360"/>
    </source>
</evidence>
<keyword evidence="3 8" id="KW-1134">Transmembrane beta strand</keyword>
<keyword evidence="4 8" id="KW-0812">Transmembrane</keyword>
<reference evidence="11 12" key="1">
    <citation type="submission" date="2019-12" db="EMBL/GenBank/DDBJ databases">
        <title>Mucilaginibacter sp. HME9299 genome sequencing and assembly.</title>
        <authorList>
            <person name="Kang H."/>
            <person name="Kim H."/>
            <person name="Joh K."/>
        </authorList>
    </citation>
    <scope>NUCLEOTIDE SEQUENCE [LARGE SCALE GENOMIC DNA]</scope>
    <source>
        <strain evidence="11 12">HME9299</strain>
    </source>
</reference>
<evidence type="ECO:0000259" key="10">
    <source>
        <dbReference type="Pfam" id="PF07715"/>
    </source>
</evidence>
<dbReference type="InterPro" id="IPR008969">
    <property type="entry name" value="CarboxyPept-like_regulatory"/>
</dbReference>
<dbReference type="AlphaFoldDB" id="A0A6I4IPV9"/>
<dbReference type="Gene3D" id="2.170.130.10">
    <property type="entry name" value="TonB-dependent receptor, plug domain"/>
    <property type="match status" value="1"/>
</dbReference>
<dbReference type="RefSeq" id="WP_157540477.1">
    <property type="nucleotide sequence ID" value="NZ_WQLA01000002.1"/>
</dbReference>
<dbReference type="PANTHER" id="PTHR30069">
    <property type="entry name" value="TONB-DEPENDENT OUTER MEMBRANE RECEPTOR"/>
    <property type="match status" value="1"/>
</dbReference>
<comment type="caution">
    <text evidence="11">The sequence shown here is derived from an EMBL/GenBank/DDBJ whole genome shotgun (WGS) entry which is preliminary data.</text>
</comment>
<evidence type="ECO:0000256" key="9">
    <source>
        <dbReference type="SAM" id="SignalP"/>
    </source>
</evidence>
<dbReference type="SUPFAM" id="SSF56935">
    <property type="entry name" value="Porins"/>
    <property type="match status" value="1"/>
</dbReference>
<name>A0A6I4IPV9_9SPHI</name>
<keyword evidence="12" id="KW-1185">Reference proteome</keyword>
<dbReference type="InterPro" id="IPR023996">
    <property type="entry name" value="TonB-dep_OMP_SusC/RagA"/>
</dbReference>
<evidence type="ECO:0000313" key="11">
    <source>
        <dbReference type="EMBL" id="MVN90703.1"/>
    </source>
</evidence>
<evidence type="ECO:0000313" key="12">
    <source>
        <dbReference type="Proteomes" id="UP000434850"/>
    </source>
</evidence>
<dbReference type="PROSITE" id="PS52016">
    <property type="entry name" value="TONB_DEPENDENT_REC_3"/>
    <property type="match status" value="1"/>
</dbReference>
<dbReference type="Pfam" id="PF07715">
    <property type="entry name" value="Plug"/>
    <property type="match status" value="1"/>
</dbReference>
<evidence type="ECO:0000256" key="6">
    <source>
        <dbReference type="ARBA" id="ARBA00023136"/>
    </source>
</evidence>
<keyword evidence="7 8" id="KW-0998">Cell outer membrane</keyword>
<evidence type="ECO:0000256" key="7">
    <source>
        <dbReference type="ARBA" id="ARBA00023237"/>
    </source>
</evidence>
<dbReference type="InterPro" id="IPR037066">
    <property type="entry name" value="Plug_dom_sf"/>
</dbReference>
<dbReference type="EMBL" id="WQLA01000002">
    <property type="protein sequence ID" value="MVN90703.1"/>
    <property type="molecule type" value="Genomic_DNA"/>
</dbReference>
<comment type="similarity">
    <text evidence="8">Belongs to the TonB-dependent receptor family.</text>
</comment>
<dbReference type="GO" id="GO:0009279">
    <property type="term" value="C:cell outer membrane"/>
    <property type="evidence" value="ECO:0007669"/>
    <property type="project" value="UniProtKB-SubCell"/>
</dbReference>
<proteinExistence type="inferred from homology"/>
<keyword evidence="5 9" id="KW-0732">Signal</keyword>
<protein>
    <submittedName>
        <fullName evidence="11">SusC/RagA family TonB-linked outer membrane protein</fullName>
    </submittedName>
</protein>
<evidence type="ECO:0000256" key="5">
    <source>
        <dbReference type="ARBA" id="ARBA00022729"/>
    </source>
</evidence>
<dbReference type="NCBIfam" id="TIGR04056">
    <property type="entry name" value="OMP_RagA_SusC"/>
    <property type="match status" value="1"/>
</dbReference>
<accession>A0A6I4IPV9</accession>
<evidence type="ECO:0000256" key="4">
    <source>
        <dbReference type="ARBA" id="ARBA00022692"/>
    </source>
</evidence>
<dbReference type="GO" id="GO:0015344">
    <property type="term" value="F:siderophore uptake transmembrane transporter activity"/>
    <property type="evidence" value="ECO:0007669"/>
    <property type="project" value="TreeGrafter"/>
</dbReference>
<dbReference type="SUPFAM" id="SSF49464">
    <property type="entry name" value="Carboxypeptidase regulatory domain-like"/>
    <property type="match status" value="1"/>
</dbReference>
<keyword evidence="2 8" id="KW-0813">Transport</keyword>
<dbReference type="OrthoDB" id="9768177at2"/>
<evidence type="ECO:0000256" key="3">
    <source>
        <dbReference type="ARBA" id="ARBA00022452"/>
    </source>
</evidence>
<evidence type="ECO:0000256" key="2">
    <source>
        <dbReference type="ARBA" id="ARBA00022448"/>
    </source>
</evidence>
<evidence type="ECO:0000256" key="1">
    <source>
        <dbReference type="ARBA" id="ARBA00004571"/>
    </source>
</evidence>
<organism evidence="11 12">
    <name type="scientific">Mucilaginibacter aquatilis</name>
    <dbReference type="NCBI Taxonomy" id="1517760"/>
    <lineage>
        <taxon>Bacteria</taxon>
        <taxon>Pseudomonadati</taxon>
        <taxon>Bacteroidota</taxon>
        <taxon>Sphingobacteriia</taxon>
        <taxon>Sphingobacteriales</taxon>
        <taxon>Sphingobacteriaceae</taxon>
        <taxon>Mucilaginibacter</taxon>
    </lineage>
</organism>
<comment type="subcellular location">
    <subcellularLocation>
        <location evidence="1 8">Cell outer membrane</location>
        <topology evidence="1 8">Multi-pass membrane protein</topology>
    </subcellularLocation>
</comment>
<feature type="domain" description="TonB-dependent receptor plug" evidence="10">
    <location>
        <begin position="117"/>
        <end position="224"/>
    </location>
</feature>
<dbReference type="Proteomes" id="UP000434850">
    <property type="component" value="Unassembled WGS sequence"/>
</dbReference>
<sequence length="1036" mass="113239">MKKILQRFLWGLLVFVGSQAYAQTRTVTGTVTAKSDGLPLPGVSVRAEGNQVGTQTGSDGKFSLKVPENATLIFSFIGFTSQSIPIAGKGSVDVALVQSSGQLNEVVVTGVGAATSKRQVPIDVATLSSKDFPKSATTNATQALQGQIAGAQIVQRSGQPGASPLIQLRGFTNLGSTSPLILIDGVQADNNILTSIDPNIIDRIEVVKGAAGGMLYGAVGGNGVIQVFTKKGAKNGRFTIDISSRYSRDQVIKKNELVASNHHWVTNADGAILASGGAVLAPNAIGVWPDPVALPYATDKTVQNNKPFLLPTYDHIDQGNRVATTLSNALNIRGGSEKVDYAFGFSNLKQQDVYSNDFSRTNMNMNIGFNPVAGLTLRSNTQFFYTYENLLSSNRFNLVNSFQWIDFNYINPATGMHVVKPSTLIDGNNPLAEREARTRNAKTPRLLQNFNINYKFPKFVELDAKYSIDQRNGDYYDYYYNQSGRPQTVFFGGNINGSITNEFEQTRLQTANASLFFRTDFQNDFKSKLPIKTTTQVTYEARKTNYRYYYAQGSILPPFPPANINVATTKTSGDDYSETLLYGILVNQTIDYGSLFGISAGFRSDYSSAFGGQSKPFTFPRGTVYINPSEFFSSKSLVPNWKLRAAYGEAGVQPGAYDRQPTLVAGALGTEGSALYNRSTLPNPNLNVQVTKELEFGTDVTLTPMKDSPWLSSISLSGTYWRRTSDDVIQNAPAATSTGASGVIDNLVSLKSNGVDLTLDATAYRSENFTWNLGVRWANANTYITQISNNLPITNSFFTIAPGGDLGELYMQTPLTSVDQLRPDGTRYIPAANVGNYTIVNGNVVNLANYNVVLTATDDQKVVGNVNPDFTSSLINRFTVYKNLSVGLQFDWIKGASIYNSTRQWLYRDRLHADFDKPVNINGQEGAFVAYYNSFYNTNSALSYFVEDGSFVRFRDLSISYDVTSLVKQKWLRSLVVTLTGRNLATWTNYKGLDPEATSSQNNQGGAVNGLGSFRGVDRYGAPNVKSYQFSLNIGF</sequence>
<dbReference type="InterPro" id="IPR036942">
    <property type="entry name" value="Beta-barrel_TonB_sf"/>
</dbReference>
<keyword evidence="6 8" id="KW-0472">Membrane</keyword>
<dbReference type="InterPro" id="IPR012910">
    <property type="entry name" value="Plug_dom"/>
</dbReference>
<dbReference type="GO" id="GO:0044718">
    <property type="term" value="P:siderophore transmembrane transport"/>
    <property type="evidence" value="ECO:0007669"/>
    <property type="project" value="TreeGrafter"/>
</dbReference>
<feature type="signal peptide" evidence="9">
    <location>
        <begin position="1"/>
        <end position="22"/>
    </location>
</feature>